<dbReference type="Gene3D" id="1.10.287.1060">
    <property type="entry name" value="ESAT-6-like"/>
    <property type="match status" value="1"/>
</dbReference>
<protein>
    <recommendedName>
        <fullName evidence="1">ESAT-6-like protein</fullName>
    </recommendedName>
</protein>
<proteinExistence type="inferred from homology"/>
<dbReference type="Pfam" id="PF06013">
    <property type="entry name" value="WXG100"/>
    <property type="match status" value="1"/>
</dbReference>
<dbReference type="InterPro" id="IPR036689">
    <property type="entry name" value="ESAT-6-like_sf"/>
</dbReference>
<dbReference type="InterPro" id="IPR010310">
    <property type="entry name" value="T7SS_ESAT-6-like"/>
</dbReference>
<reference evidence="2 3" key="1">
    <citation type="submission" date="2020-11" db="EMBL/GenBank/DDBJ databases">
        <title>Draft genome sequencing of a Lachnospiraceae strain isolated from anoxic soil subjected to BSD treatment.</title>
        <authorList>
            <person name="Uek A."/>
            <person name="Tonouchi A."/>
        </authorList>
    </citation>
    <scope>NUCLEOTIDE SEQUENCE [LARGE SCALE GENOMIC DNA]</scope>
    <source>
        <strain evidence="2 3">TB5</strain>
    </source>
</reference>
<dbReference type="RefSeq" id="WP_271713399.1">
    <property type="nucleotide sequence ID" value="NZ_AP024169.1"/>
</dbReference>
<evidence type="ECO:0000313" key="3">
    <source>
        <dbReference type="Proteomes" id="UP000595897"/>
    </source>
</evidence>
<dbReference type="NCBIfam" id="TIGR03930">
    <property type="entry name" value="WXG100_ESAT6"/>
    <property type="match status" value="1"/>
</dbReference>
<evidence type="ECO:0000256" key="1">
    <source>
        <dbReference type="RuleBase" id="RU362001"/>
    </source>
</evidence>
<name>A0A7R7IFR5_9FIRM</name>
<sequence length="96" mass="10532">MAGIKVTPEELSKQGGDVIGYAGEIKHSLDSLDKKVDAVIDAWDGLAQDGFFQEYEKLKKELDKFPDVVEGLGKQIKGAAEAFEKTDSELAKLFNK</sequence>
<dbReference type="Proteomes" id="UP000595897">
    <property type="component" value="Chromosome"/>
</dbReference>
<dbReference type="EMBL" id="AP024169">
    <property type="protein sequence ID" value="BCN32348.1"/>
    <property type="molecule type" value="Genomic_DNA"/>
</dbReference>
<dbReference type="SUPFAM" id="SSF140453">
    <property type="entry name" value="EsxAB dimer-like"/>
    <property type="match status" value="1"/>
</dbReference>
<accession>A0A7R7IFR5</accession>
<comment type="similarity">
    <text evidence="1">Belongs to the WXG100 family.</text>
</comment>
<dbReference type="KEGG" id="ahb:bsdtb5_36430"/>
<organism evidence="2 3">
    <name type="scientific">Anaeromicropila herbilytica</name>
    <dbReference type="NCBI Taxonomy" id="2785025"/>
    <lineage>
        <taxon>Bacteria</taxon>
        <taxon>Bacillati</taxon>
        <taxon>Bacillota</taxon>
        <taxon>Clostridia</taxon>
        <taxon>Lachnospirales</taxon>
        <taxon>Lachnospiraceae</taxon>
        <taxon>Anaeromicropila</taxon>
    </lineage>
</organism>
<dbReference type="AlphaFoldDB" id="A0A7R7IFR5"/>
<evidence type="ECO:0000313" key="2">
    <source>
        <dbReference type="EMBL" id="BCN32348.1"/>
    </source>
</evidence>
<keyword evidence="3" id="KW-1185">Reference proteome</keyword>
<gene>
    <name evidence="2" type="ORF">bsdtb5_36430</name>
</gene>